<name>A0ABR1AWG9_POLSC</name>
<accession>A0ABR1AWG9</accession>
<comment type="caution">
    <text evidence="2">The sequence shown here is derived from an EMBL/GenBank/DDBJ whole genome shotgun (WGS) entry which is preliminary data.</text>
</comment>
<dbReference type="Proteomes" id="UP001359485">
    <property type="component" value="Unassembled WGS sequence"/>
</dbReference>
<evidence type="ECO:0000256" key="1">
    <source>
        <dbReference type="SAM" id="MobiDB-lite"/>
    </source>
</evidence>
<proteinExistence type="predicted"/>
<feature type="region of interest" description="Disordered" evidence="1">
    <location>
        <begin position="1"/>
        <end position="85"/>
    </location>
</feature>
<feature type="compositionally biased region" description="Basic and acidic residues" evidence="1">
    <location>
        <begin position="58"/>
        <end position="70"/>
    </location>
</feature>
<feature type="region of interest" description="Disordered" evidence="1">
    <location>
        <begin position="105"/>
        <end position="129"/>
    </location>
</feature>
<evidence type="ECO:0000313" key="3">
    <source>
        <dbReference type="Proteomes" id="UP001359485"/>
    </source>
</evidence>
<keyword evidence="3" id="KW-1185">Reference proteome</keyword>
<reference evidence="2 3" key="1">
    <citation type="submission" date="2023-09" db="EMBL/GenBank/DDBJ databases">
        <title>Genomes of two closely related lineages of the louse Polyplax serrata with different host specificities.</title>
        <authorList>
            <person name="Martinu J."/>
            <person name="Tarabai H."/>
            <person name="Stefka J."/>
            <person name="Hypsa V."/>
        </authorList>
    </citation>
    <scope>NUCLEOTIDE SEQUENCE [LARGE SCALE GENOMIC DNA]</scope>
    <source>
        <strain evidence="2">98ZLc_SE</strain>
    </source>
</reference>
<evidence type="ECO:0000313" key="2">
    <source>
        <dbReference type="EMBL" id="KAK6627662.1"/>
    </source>
</evidence>
<sequence length="129" mass="14096">MVINSGIASDEGSGRGCQHRLGDENAKLNSLQDGGDAKTERSVSRAVESRFVNANTHPDVKRQHVKKNNDETSQGMGKQKRKLSPHSLDCQVRLVECKVCGWDEDKGPVGCGTFSGGGKERQRSRSKTR</sequence>
<gene>
    <name evidence="2" type="ORF">RUM44_010141</name>
</gene>
<protein>
    <submittedName>
        <fullName evidence="2">Uncharacterized protein</fullName>
    </submittedName>
</protein>
<organism evidence="2 3">
    <name type="scientific">Polyplax serrata</name>
    <name type="common">Common mouse louse</name>
    <dbReference type="NCBI Taxonomy" id="468196"/>
    <lineage>
        <taxon>Eukaryota</taxon>
        <taxon>Metazoa</taxon>
        <taxon>Ecdysozoa</taxon>
        <taxon>Arthropoda</taxon>
        <taxon>Hexapoda</taxon>
        <taxon>Insecta</taxon>
        <taxon>Pterygota</taxon>
        <taxon>Neoptera</taxon>
        <taxon>Paraneoptera</taxon>
        <taxon>Psocodea</taxon>
        <taxon>Troctomorpha</taxon>
        <taxon>Phthiraptera</taxon>
        <taxon>Anoplura</taxon>
        <taxon>Polyplacidae</taxon>
        <taxon>Polyplax</taxon>
    </lineage>
</organism>
<dbReference type="EMBL" id="JAWJWF010000045">
    <property type="protein sequence ID" value="KAK6627662.1"/>
    <property type="molecule type" value="Genomic_DNA"/>
</dbReference>